<evidence type="ECO:0000313" key="1">
    <source>
        <dbReference type="EMBL" id="SFV55859.1"/>
    </source>
</evidence>
<gene>
    <name evidence="1" type="ORF">MNB_SV-3-145</name>
</gene>
<protein>
    <submittedName>
        <fullName evidence="1">Uncharacterized protein</fullName>
    </submittedName>
</protein>
<dbReference type="EMBL" id="FPHI01000012">
    <property type="protein sequence ID" value="SFV55859.1"/>
    <property type="molecule type" value="Genomic_DNA"/>
</dbReference>
<name>A0A1W1BQN9_9ZZZZ</name>
<accession>A0A1W1BQN9</accession>
<organism evidence="1">
    <name type="scientific">hydrothermal vent metagenome</name>
    <dbReference type="NCBI Taxonomy" id="652676"/>
    <lineage>
        <taxon>unclassified sequences</taxon>
        <taxon>metagenomes</taxon>
        <taxon>ecological metagenomes</taxon>
    </lineage>
</organism>
<dbReference type="AlphaFoldDB" id="A0A1W1BQN9"/>
<reference evidence="1" key="1">
    <citation type="submission" date="2016-10" db="EMBL/GenBank/DDBJ databases">
        <authorList>
            <person name="de Groot N.N."/>
        </authorList>
    </citation>
    <scope>NUCLEOTIDE SEQUENCE</scope>
</reference>
<sequence>MKHKPKNDNLLKHKELLQKRNKALVERAIAHINQLGGDISMSIVSRVTYEIARSEDKEKGITLAGISKNPIYRHLVEQAKAESERKQGTHRKNHLGHYSDGDIRMMLHALRVENSELKSTNKILTQQLREETHVIETSEPIEDTLIKEYNTIRNIARSMTNRLCELELAYIDANTGTLKVMHYDEILVPHDALKQFYLKELDDIQRKIREHASNG</sequence>
<proteinExistence type="predicted"/>